<evidence type="ECO:0000256" key="9">
    <source>
        <dbReference type="ARBA" id="ARBA00023136"/>
    </source>
</evidence>
<keyword evidence="7" id="KW-0130">Cell adhesion</keyword>
<comment type="caution">
    <text evidence="17">The sequence shown here is derived from an EMBL/GenBank/DDBJ whole genome shotgun (WGS) entry which is preliminary data.</text>
</comment>
<comment type="subcellular location">
    <subcellularLocation>
        <location evidence="1">Cell membrane</location>
        <topology evidence="1">Multi-pass membrane protein</topology>
    </subcellularLocation>
</comment>
<reference evidence="17 18" key="1">
    <citation type="journal article" date="2018" name="Proc. R. Soc. B">
        <title>A non-coding region near Follistatin controls head colour polymorphism in the Gouldian finch.</title>
        <authorList>
            <person name="Toomey M.B."/>
            <person name="Marques C.I."/>
            <person name="Andrade P."/>
            <person name="Araujo P.M."/>
            <person name="Sabatino S."/>
            <person name="Gazda M.A."/>
            <person name="Afonso S."/>
            <person name="Lopes R.J."/>
            <person name="Corbo J.C."/>
            <person name="Carneiro M."/>
        </authorList>
    </citation>
    <scope>NUCLEOTIDE SEQUENCE [LARGE SCALE GENOMIC DNA]</scope>
    <source>
        <strain evidence="17">Red01</strain>
        <tissue evidence="17">Muscle</tissue>
    </source>
</reference>
<evidence type="ECO:0000313" key="18">
    <source>
        <dbReference type="Proteomes" id="UP000276834"/>
    </source>
</evidence>
<gene>
    <name evidence="17" type="ORF">DV515_00011585</name>
</gene>
<evidence type="ECO:0000256" key="2">
    <source>
        <dbReference type="ARBA" id="ARBA00015454"/>
    </source>
</evidence>
<evidence type="ECO:0000256" key="7">
    <source>
        <dbReference type="ARBA" id="ARBA00022889"/>
    </source>
</evidence>
<dbReference type="Gene3D" id="2.60.40.10">
    <property type="entry name" value="Immunoglobulins"/>
    <property type="match status" value="1"/>
</dbReference>
<sequence>MWHLQDDNLRDTWRRGAHPVIHCLQELLGGWWWKEHLQEALGLPLVGEQPRNLSRETRWVEGHRTRKNVNVLALKKEKNPHSSAQLSLSGTSVVEKNDCNKTVVLPCYVTDLKQNNENVMSVTWKKQGVKIFFYHGGNKKFNIEPSFSSARFLSHPDLIKGVASLVLDSAQATVGNYSCKVTESNSEGEIKMELKSSSVVSCGDGTPEDKCGSWFLLMERVGVVSLMCLLVILCVVQLCVIGLKYEIESQRLVYMIVALVIFAVVAGVGAALFIPDGYTVQNQAGLGLIVIPAVILVPLQYVMFGIVFDSLLRATLALIGLKLLGFIIAVVGFALCVSACPPLHVSVLIAGLAIMAFASLCSLVYVFFMGSRMKDHPRPGNCRVM</sequence>
<dbReference type="GO" id="GO:0050766">
    <property type="term" value="P:positive regulation of phagocytosis"/>
    <property type="evidence" value="ECO:0007669"/>
    <property type="project" value="InterPro"/>
</dbReference>
<feature type="transmembrane region" description="Helical" evidence="15">
    <location>
        <begin position="221"/>
        <end position="240"/>
    </location>
</feature>
<keyword evidence="10" id="KW-1015">Disulfide bond</keyword>
<dbReference type="InterPro" id="IPR007110">
    <property type="entry name" value="Ig-like_dom"/>
</dbReference>
<feature type="transmembrane region" description="Helical" evidence="15">
    <location>
        <begin position="315"/>
        <end position="335"/>
    </location>
</feature>
<evidence type="ECO:0000256" key="12">
    <source>
        <dbReference type="ARBA" id="ARBA00023283"/>
    </source>
</evidence>
<evidence type="ECO:0000256" key="11">
    <source>
        <dbReference type="ARBA" id="ARBA00023180"/>
    </source>
</evidence>
<keyword evidence="11" id="KW-0325">Glycoprotein</keyword>
<dbReference type="STRING" id="44316.ENSEGOP00005019221"/>
<keyword evidence="4" id="KW-0597">Phosphoprotein</keyword>
<dbReference type="Proteomes" id="UP000276834">
    <property type="component" value="Unassembled WGS sequence"/>
</dbReference>
<dbReference type="InterPro" id="IPR013147">
    <property type="entry name" value="CD47-like_TM"/>
</dbReference>
<name>A0A3L8S5U5_CHLGU</name>
<dbReference type="PROSITE" id="PS50835">
    <property type="entry name" value="IG_LIKE"/>
    <property type="match status" value="1"/>
</dbReference>
<dbReference type="GO" id="GO:0070053">
    <property type="term" value="F:thrombospondin receptor activity"/>
    <property type="evidence" value="ECO:0007669"/>
    <property type="project" value="InterPro"/>
</dbReference>
<evidence type="ECO:0000259" key="16">
    <source>
        <dbReference type="PROSITE" id="PS50835"/>
    </source>
</evidence>
<dbReference type="OrthoDB" id="9447188at2759"/>
<keyword evidence="12" id="KW-0873">Pyrrolidone carboxylic acid</keyword>
<keyword evidence="13" id="KW-0393">Immunoglobulin domain</keyword>
<organism evidence="17 18">
    <name type="scientific">Chloebia gouldiae</name>
    <name type="common">Gouldian finch</name>
    <name type="synonym">Erythrura gouldiae</name>
    <dbReference type="NCBI Taxonomy" id="44316"/>
    <lineage>
        <taxon>Eukaryota</taxon>
        <taxon>Metazoa</taxon>
        <taxon>Chordata</taxon>
        <taxon>Craniata</taxon>
        <taxon>Vertebrata</taxon>
        <taxon>Euteleostomi</taxon>
        <taxon>Archelosauria</taxon>
        <taxon>Archosauria</taxon>
        <taxon>Dinosauria</taxon>
        <taxon>Saurischia</taxon>
        <taxon>Theropoda</taxon>
        <taxon>Coelurosauria</taxon>
        <taxon>Aves</taxon>
        <taxon>Neognathae</taxon>
        <taxon>Neoaves</taxon>
        <taxon>Telluraves</taxon>
        <taxon>Australaves</taxon>
        <taxon>Passeriformes</taxon>
        <taxon>Passeroidea</taxon>
        <taxon>Passeridae</taxon>
        <taxon>Chloebia</taxon>
    </lineage>
</organism>
<evidence type="ECO:0000313" key="17">
    <source>
        <dbReference type="EMBL" id="RLV97626.1"/>
    </source>
</evidence>
<feature type="transmembrane region" description="Helical" evidence="15">
    <location>
        <begin position="286"/>
        <end position="308"/>
    </location>
</feature>
<feature type="transmembrane region" description="Helical" evidence="15">
    <location>
        <begin position="252"/>
        <end position="274"/>
    </location>
</feature>
<evidence type="ECO:0000256" key="6">
    <source>
        <dbReference type="ARBA" id="ARBA00022729"/>
    </source>
</evidence>
<evidence type="ECO:0000256" key="15">
    <source>
        <dbReference type="SAM" id="Phobius"/>
    </source>
</evidence>
<dbReference type="PANTHER" id="PTHR10613:SF0">
    <property type="entry name" value="LEUKOCYTE SURFACE ANTIGEN CD47"/>
    <property type="match status" value="1"/>
</dbReference>
<dbReference type="EMBL" id="QUSF01000054">
    <property type="protein sequence ID" value="RLV97626.1"/>
    <property type="molecule type" value="Genomic_DNA"/>
</dbReference>
<dbReference type="PANTHER" id="PTHR10613">
    <property type="entry name" value="LEUKOCYTE SURFACE ANTIGEN CD47"/>
    <property type="match status" value="1"/>
</dbReference>
<dbReference type="InterPro" id="IPR037805">
    <property type="entry name" value="IgV_CD47"/>
</dbReference>
<dbReference type="GO" id="GO:0070062">
    <property type="term" value="C:extracellular exosome"/>
    <property type="evidence" value="ECO:0007669"/>
    <property type="project" value="TreeGrafter"/>
</dbReference>
<keyword evidence="6" id="KW-0732">Signal</keyword>
<evidence type="ECO:0000256" key="4">
    <source>
        <dbReference type="ARBA" id="ARBA00022553"/>
    </source>
</evidence>
<keyword evidence="9 15" id="KW-0472">Membrane</keyword>
<evidence type="ECO:0000256" key="5">
    <source>
        <dbReference type="ARBA" id="ARBA00022692"/>
    </source>
</evidence>
<evidence type="ECO:0000256" key="1">
    <source>
        <dbReference type="ARBA" id="ARBA00004651"/>
    </source>
</evidence>
<keyword evidence="5 15" id="KW-0812">Transmembrane</keyword>
<evidence type="ECO:0000256" key="8">
    <source>
        <dbReference type="ARBA" id="ARBA00022989"/>
    </source>
</evidence>
<evidence type="ECO:0000256" key="10">
    <source>
        <dbReference type="ARBA" id="ARBA00023157"/>
    </source>
</evidence>
<evidence type="ECO:0000256" key="14">
    <source>
        <dbReference type="ARBA" id="ARBA00033289"/>
    </source>
</evidence>
<feature type="transmembrane region" description="Helical" evidence="15">
    <location>
        <begin position="347"/>
        <end position="368"/>
    </location>
</feature>
<dbReference type="GO" id="GO:0007155">
    <property type="term" value="P:cell adhesion"/>
    <property type="evidence" value="ECO:0007669"/>
    <property type="project" value="UniProtKB-KW"/>
</dbReference>
<dbReference type="InterPro" id="IPR006704">
    <property type="entry name" value="CD47"/>
</dbReference>
<dbReference type="GO" id="GO:0005886">
    <property type="term" value="C:plasma membrane"/>
    <property type="evidence" value="ECO:0007669"/>
    <property type="project" value="UniProtKB-SubCell"/>
</dbReference>
<evidence type="ECO:0000256" key="13">
    <source>
        <dbReference type="ARBA" id="ARBA00023319"/>
    </source>
</evidence>
<dbReference type="CDD" id="cd16090">
    <property type="entry name" value="IgV_CD47"/>
    <property type="match status" value="1"/>
</dbReference>
<keyword evidence="18" id="KW-1185">Reference proteome</keyword>
<dbReference type="AlphaFoldDB" id="A0A3L8S5U5"/>
<dbReference type="SUPFAM" id="SSF48726">
    <property type="entry name" value="Immunoglobulin"/>
    <property type="match status" value="1"/>
</dbReference>
<dbReference type="InterPro" id="IPR013270">
    <property type="entry name" value="CD47_Vset"/>
</dbReference>
<proteinExistence type="predicted"/>
<dbReference type="InterPro" id="IPR036179">
    <property type="entry name" value="Ig-like_dom_sf"/>
</dbReference>
<dbReference type="Pfam" id="PF04549">
    <property type="entry name" value="CD47"/>
    <property type="match status" value="1"/>
</dbReference>
<accession>A0A3L8S5U5</accession>
<dbReference type="InterPro" id="IPR013783">
    <property type="entry name" value="Ig-like_fold"/>
</dbReference>
<keyword evidence="3" id="KW-1003">Cell membrane</keyword>
<feature type="domain" description="Ig-like" evidence="16">
    <location>
        <begin position="80"/>
        <end position="195"/>
    </location>
</feature>
<protein>
    <recommendedName>
        <fullName evidence="2">Leukocyte surface antigen CD47</fullName>
    </recommendedName>
    <alternativeName>
        <fullName evidence="14">Integrin-associated protein</fullName>
    </alternativeName>
</protein>
<dbReference type="Pfam" id="PF08204">
    <property type="entry name" value="V-set_CD47"/>
    <property type="match status" value="1"/>
</dbReference>
<dbReference type="GO" id="GO:0050729">
    <property type="term" value="P:positive regulation of inflammatory response"/>
    <property type="evidence" value="ECO:0007669"/>
    <property type="project" value="InterPro"/>
</dbReference>
<dbReference type="GO" id="GO:0022409">
    <property type="term" value="P:positive regulation of cell-cell adhesion"/>
    <property type="evidence" value="ECO:0007669"/>
    <property type="project" value="InterPro"/>
</dbReference>
<keyword evidence="8 15" id="KW-1133">Transmembrane helix</keyword>
<evidence type="ECO:0000256" key="3">
    <source>
        <dbReference type="ARBA" id="ARBA00022475"/>
    </source>
</evidence>